<evidence type="ECO:0000256" key="10">
    <source>
        <dbReference type="SAM" id="MobiDB-lite"/>
    </source>
</evidence>
<dbReference type="GO" id="GO:0003887">
    <property type="term" value="F:DNA-directed DNA polymerase activity"/>
    <property type="evidence" value="ECO:0007669"/>
    <property type="project" value="UniProtKB-KW"/>
</dbReference>
<organism evidence="13 14">
    <name type="scientific">Wallemia hederae</name>
    <dbReference type="NCBI Taxonomy" id="1540922"/>
    <lineage>
        <taxon>Eukaryota</taxon>
        <taxon>Fungi</taxon>
        <taxon>Dikarya</taxon>
        <taxon>Basidiomycota</taxon>
        <taxon>Wallemiomycotina</taxon>
        <taxon>Wallemiomycetes</taxon>
        <taxon>Wallemiales</taxon>
        <taxon>Wallemiaceae</taxon>
        <taxon>Wallemia</taxon>
    </lineage>
</organism>
<evidence type="ECO:0000256" key="7">
    <source>
        <dbReference type="ARBA" id="ARBA00022932"/>
    </source>
</evidence>
<gene>
    <name evidence="13" type="ORF">E3P99_03954</name>
</gene>
<proteinExistence type="inferred from homology"/>
<protein>
    <recommendedName>
        <fullName evidence="3">DNA-directed DNA polymerase</fullName>
        <ecNumber evidence="3">2.7.7.7</ecNumber>
    </recommendedName>
</protein>
<dbReference type="InterPro" id="IPR040663">
    <property type="entry name" value="DNA_pol_D_N"/>
</dbReference>
<evidence type="ECO:0000256" key="4">
    <source>
        <dbReference type="ARBA" id="ARBA00022679"/>
    </source>
</evidence>
<dbReference type="InterPro" id="IPR041863">
    <property type="entry name" value="PolD2_C"/>
</dbReference>
<feature type="domain" description="DNA polymerase delta subunit OB-fold" evidence="12">
    <location>
        <begin position="46"/>
        <end position="190"/>
    </location>
</feature>
<dbReference type="InterPro" id="IPR007185">
    <property type="entry name" value="DNA_pol_a/d/e_bsu"/>
</dbReference>
<accession>A0A4T0FFU5</accession>
<dbReference type="CDD" id="cd07387">
    <property type="entry name" value="MPP_PolD2_C"/>
    <property type="match status" value="1"/>
</dbReference>
<dbReference type="PANTHER" id="PTHR10416">
    <property type="entry name" value="DNA POLYMERASE DELTA SUBUNIT 2"/>
    <property type="match status" value="1"/>
</dbReference>
<evidence type="ECO:0000256" key="2">
    <source>
        <dbReference type="ARBA" id="ARBA00006035"/>
    </source>
</evidence>
<keyword evidence="8" id="KW-0539">Nucleus</keyword>
<dbReference type="FunFam" id="2.40.50.430:FF:000002">
    <property type="entry name" value="DNA polymerase delta subunit"/>
    <property type="match status" value="1"/>
</dbReference>
<dbReference type="EMBL" id="SPNW01000105">
    <property type="protein sequence ID" value="TIA85586.1"/>
    <property type="molecule type" value="Genomic_DNA"/>
</dbReference>
<evidence type="ECO:0000313" key="13">
    <source>
        <dbReference type="EMBL" id="TIA85586.1"/>
    </source>
</evidence>
<dbReference type="Gene3D" id="3.60.21.50">
    <property type="match status" value="1"/>
</dbReference>
<evidence type="ECO:0000256" key="9">
    <source>
        <dbReference type="ARBA" id="ARBA00049244"/>
    </source>
</evidence>
<dbReference type="Proteomes" id="UP000310189">
    <property type="component" value="Unassembled WGS sequence"/>
</dbReference>
<dbReference type="Pfam" id="PF04042">
    <property type="entry name" value="DNA_pol_E_B"/>
    <property type="match status" value="1"/>
</dbReference>
<comment type="similarity">
    <text evidence="2">Belongs to the DNA polymerase delta/II small subunit family.</text>
</comment>
<dbReference type="Pfam" id="PF18018">
    <property type="entry name" value="DNA_pol_D_N"/>
    <property type="match status" value="1"/>
</dbReference>
<evidence type="ECO:0000256" key="8">
    <source>
        <dbReference type="ARBA" id="ARBA00023242"/>
    </source>
</evidence>
<dbReference type="GO" id="GO:0006273">
    <property type="term" value="P:lagging strand elongation"/>
    <property type="evidence" value="ECO:0007669"/>
    <property type="project" value="UniProtKB-ARBA"/>
</dbReference>
<reference evidence="13 14" key="1">
    <citation type="submission" date="2019-03" db="EMBL/GenBank/DDBJ databases">
        <title>Sequencing 23 genomes of Wallemia ichthyophaga.</title>
        <authorList>
            <person name="Gostincar C."/>
        </authorList>
    </citation>
    <scope>NUCLEOTIDE SEQUENCE [LARGE SCALE GENOMIC DNA]</scope>
    <source>
        <strain evidence="13 14">EXF-5753</strain>
    </source>
</reference>
<feature type="compositionally biased region" description="Acidic residues" evidence="10">
    <location>
        <begin position="496"/>
        <end position="511"/>
    </location>
</feature>
<evidence type="ECO:0000256" key="3">
    <source>
        <dbReference type="ARBA" id="ARBA00012417"/>
    </source>
</evidence>
<evidence type="ECO:0000256" key="6">
    <source>
        <dbReference type="ARBA" id="ARBA00022705"/>
    </source>
</evidence>
<feature type="domain" description="DNA polymerase alpha/delta/epsilon subunit B" evidence="11">
    <location>
        <begin position="213"/>
        <end position="430"/>
    </location>
</feature>
<feature type="compositionally biased region" description="Basic and acidic residues" evidence="10">
    <location>
        <begin position="478"/>
        <end position="495"/>
    </location>
</feature>
<sequence length="511" mass="56421">MALSLYRPDLEVNNTAQTRLTSQYDNLDQLSSAFKVKHTTQSYQAQFASLYYLRLAKLKKLTQNRSIEKWNEIPGQSQKPKFYSRVLDVDQNQLSYVVGTVYMDMKLKPNVLDDLARNKEAEANGIKHWVAAPQPTEKIYSDNDELCLEDESGRIKLVGPIIANTQLVTGIIIGVLGIEKDPGEFTVLDVCYPGVPPQPSKSASMDSDKSPLVAIVSGLRLGSQVANDALARRMFIDFISGRQGGSADQGLSSRITRLVIAGNCMSPPVAHVDDKKPKRFGQDQASFTSLPSTDFDNFLVELSSYVEIDILPGPDDPAGTLLPQQPFPKAMFKRAHDNFEQGSIVCHTNPTWFSIDETRLLVSSGQTIDDCFKYVRGDSRLGLAVDSLKWRHIAPTAPDTLWCYPFTDKDPFILNECPHIFVNGNQSQFETELVEGPEGQQARVVNLPQFTETSTIAIVNLDTLECQPVTFTTSDGASKADGDDKENDKSGAKVEDDGEDLIPDDDSAGEL</sequence>
<keyword evidence="6" id="KW-0235">DNA replication</keyword>
<comment type="caution">
    <text evidence="13">The sequence shown here is derived from an EMBL/GenBank/DDBJ whole genome shotgun (WGS) entry which is preliminary data.</text>
</comment>
<evidence type="ECO:0000259" key="12">
    <source>
        <dbReference type="Pfam" id="PF18018"/>
    </source>
</evidence>
<comment type="catalytic activity">
    <reaction evidence="9">
        <text>DNA(n) + a 2'-deoxyribonucleoside 5'-triphosphate = DNA(n+1) + diphosphate</text>
        <dbReference type="Rhea" id="RHEA:22508"/>
        <dbReference type="Rhea" id="RHEA-COMP:17339"/>
        <dbReference type="Rhea" id="RHEA-COMP:17340"/>
        <dbReference type="ChEBI" id="CHEBI:33019"/>
        <dbReference type="ChEBI" id="CHEBI:61560"/>
        <dbReference type="ChEBI" id="CHEBI:173112"/>
        <dbReference type="EC" id="2.7.7.7"/>
    </reaction>
</comment>
<dbReference type="AlphaFoldDB" id="A0A4T0FFU5"/>
<dbReference type="GO" id="GO:0003677">
    <property type="term" value="F:DNA binding"/>
    <property type="evidence" value="ECO:0007669"/>
    <property type="project" value="InterPro"/>
</dbReference>
<dbReference type="OrthoDB" id="3763at2759"/>
<evidence type="ECO:0000256" key="5">
    <source>
        <dbReference type="ARBA" id="ARBA00022695"/>
    </source>
</evidence>
<dbReference type="PANTHER" id="PTHR10416:SF0">
    <property type="entry name" value="DNA POLYMERASE DELTA SUBUNIT 2"/>
    <property type="match status" value="1"/>
</dbReference>
<dbReference type="EC" id="2.7.7.7" evidence="3"/>
<evidence type="ECO:0000313" key="14">
    <source>
        <dbReference type="Proteomes" id="UP000310189"/>
    </source>
</evidence>
<dbReference type="GO" id="GO:0043625">
    <property type="term" value="C:delta DNA polymerase complex"/>
    <property type="evidence" value="ECO:0007669"/>
    <property type="project" value="TreeGrafter"/>
</dbReference>
<evidence type="ECO:0000256" key="1">
    <source>
        <dbReference type="ARBA" id="ARBA00004123"/>
    </source>
</evidence>
<comment type="subcellular location">
    <subcellularLocation>
        <location evidence="1">Nucleus</location>
    </subcellularLocation>
</comment>
<keyword evidence="5" id="KW-0548">Nucleotidyltransferase</keyword>
<keyword evidence="7" id="KW-0239">DNA-directed DNA polymerase</keyword>
<feature type="region of interest" description="Disordered" evidence="10">
    <location>
        <begin position="472"/>
        <end position="511"/>
    </location>
</feature>
<name>A0A4T0FFU5_9BASI</name>
<keyword evidence="4" id="KW-0808">Transferase</keyword>
<keyword evidence="14" id="KW-1185">Reference proteome</keyword>
<dbReference type="InterPro" id="IPR024826">
    <property type="entry name" value="DNA_pol_delta/II_ssu"/>
</dbReference>
<evidence type="ECO:0000259" key="11">
    <source>
        <dbReference type="Pfam" id="PF04042"/>
    </source>
</evidence>
<dbReference type="Gene3D" id="2.40.50.430">
    <property type="match status" value="1"/>
</dbReference>
<dbReference type="GO" id="GO:0006281">
    <property type="term" value="P:DNA repair"/>
    <property type="evidence" value="ECO:0007669"/>
    <property type="project" value="UniProtKB-ARBA"/>
</dbReference>